<dbReference type="Proteomes" id="UP001162501">
    <property type="component" value="Chromosome 6"/>
</dbReference>
<reference evidence="1" key="2">
    <citation type="submission" date="2025-03" db="EMBL/GenBank/DDBJ databases">
        <authorList>
            <consortium name="ELIXIR-Norway"/>
            <consortium name="Elixir Norway"/>
        </authorList>
    </citation>
    <scope>NUCLEOTIDE SEQUENCE</scope>
</reference>
<evidence type="ECO:0000313" key="2">
    <source>
        <dbReference type="Proteomes" id="UP001162501"/>
    </source>
</evidence>
<protein>
    <submittedName>
        <fullName evidence="1">Uncharacterized protein</fullName>
    </submittedName>
</protein>
<accession>A0AC60A5C2</accession>
<reference evidence="1" key="1">
    <citation type="submission" date="2023-05" db="EMBL/GenBank/DDBJ databases">
        <authorList>
            <consortium name="ELIXIR-Norway"/>
        </authorList>
    </citation>
    <scope>NUCLEOTIDE SEQUENCE</scope>
</reference>
<gene>
    <name evidence="1" type="ORF">MRATA1EN22A_LOCUS25747</name>
</gene>
<proteinExistence type="predicted"/>
<name>A0AC60A5C2_RANTA</name>
<evidence type="ECO:0000313" key="1">
    <source>
        <dbReference type="EMBL" id="CAN0543944.1"/>
    </source>
</evidence>
<sequence>MGMPEKENGAGRRDRGRDPELGLPRLSAVAPITPLQGKNQAPQGGPEGLAQRCTICFPATPRAWRMCTPQAFSPEPQSTPDKPRLCIGSCKSTRMACGSRVVWTRVP</sequence>
<dbReference type="EMBL" id="OX596090">
    <property type="protein sequence ID" value="CAN0543944.1"/>
    <property type="molecule type" value="Genomic_DNA"/>
</dbReference>
<organism evidence="1 2">
    <name type="scientific">Rangifer tarandus platyrhynchus</name>
    <name type="common">Svalbard reindeer</name>
    <dbReference type="NCBI Taxonomy" id="3082113"/>
    <lineage>
        <taxon>Eukaryota</taxon>
        <taxon>Metazoa</taxon>
        <taxon>Chordata</taxon>
        <taxon>Craniata</taxon>
        <taxon>Vertebrata</taxon>
        <taxon>Euteleostomi</taxon>
        <taxon>Mammalia</taxon>
        <taxon>Eutheria</taxon>
        <taxon>Laurasiatheria</taxon>
        <taxon>Artiodactyla</taxon>
        <taxon>Ruminantia</taxon>
        <taxon>Pecora</taxon>
        <taxon>Cervidae</taxon>
        <taxon>Odocoileinae</taxon>
        <taxon>Rangifer</taxon>
    </lineage>
</organism>